<proteinExistence type="predicted"/>
<feature type="domain" description="GST N-terminal" evidence="1">
    <location>
        <begin position="19"/>
        <end position="80"/>
    </location>
</feature>
<dbReference type="Gene3D" id="3.40.30.10">
    <property type="entry name" value="Glutaredoxin"/>
    <property type="match status" value="1"/>
</dbReference>
<comment type="caution">
    <text evidence="2">The sequence shown here is derived from an EMBL/GenBank/DDBJ whole genome shotgun (WGS) entry which is preliminary data.</text>
</comment>
<dbReference type="Proteomes" id="UP000182229">
    <property type="component" value="Unassembled WGS sequence"/>
</dbReference>
<dbReference type="Gene3D" id="1.20.1050.10">
    <property type="match status" value="1"/>
</dbReference>
<dbReference type="STRING" id="83449.BON30_38980"/>
<dbReference type="RefSeq" id="WP_071903616.1">
    <property type="nucleotide sequence ID" value="NZ_MPIN01000014.1"/>
</dbReference>
<organism evidence="2 3">
    <name type="scientific">Cystobacter ferrugineus</name>
    <dbReference type="NCBI Taxonomy" id="83449"/>
    <lineage>
        <taxon>Bacteria</taxon>
        <taxon>Pseudomonadati</taxon>
        <taxon>Myxococcota</taxon>
        <taxon>Myxococcia</taxon>
        <taxon>Myxococcales</taxon>
        <taxon>Cystobacterineae</taxon>
        <taxon>Archangiaceae</taxon>
        <taxon>Cystobacter</taxon>
    </lineage>
</organism>
<dbReference type="OrthoDB" id="5501849at2"/>
<evidence type="ECO:0000313" key="2">
    <source>
        <dbReference type="EMBL" id="OJH35517.1"/>
    </source>
</evidence>
<dbReference type="Pfam" id="PF13409">
    <property type="entry name" value="GST_N_2"/>
    <property type="match status" value="1"/>
</dbReference>
<dbReference type="InterPro" id="IPR004045">
    <property type="entry name" value="Glutathione_S-Trfase_N"/>
</dbReference>
<evidence type="ECO:0000313" key="3">
    <source>
        <dbReference type="Proteomes" id="UP000182229"/>
    </source>
</evidence>
<dbReference type="EMBL" id="MPIN01000014">
    <property type="protein sequence ID" value="OJH35517.1"/>
    <property type="molecule type" value="Genomic_DNA"/>
</dbReference>
<gene>
    <name evidence="2" type="ORF">BON30_38980</name>
</gene>
<accession>A0A1L9AZR9</accession>
<dbReference type="AlphaFoldDB" id="A0A1L9AZR9"/>
<evidence type="ECO:0000259" key="1">
    <source>
        <dbReference type="Pfam" id="PF13409"/>
    </source>
</evidence>
<name>A0A1L9AZR9_9BACT</name>
<reference evidence="3" key="1">
    <citation type="submission" date="2016-11" db="EMBL/GenBank/DDBJ databases">
        <authorList>
            <person name="Shukria A."/>
            <person name="Stevens D.C."/>
        </authorList>
    </citation>
    <scope>NUCLEOTIDE SEQUENCE [LARGE SCALE GENOMIC DNA]</scope>
    <source>
        <strain evidence="3">Cbfe23</strain>
    </source>
</reference>
<keyword evidence="3" id="KW-1185">Reference proteome</keyword>
<protein>
    <recommendedName>
        <fullName evidence="1">GST N-terminal domain-containing protein</fullName>
    </recommendedName>
</protein>
<sequence length="214" mass="23869">MPTALEELARPVLIGRSSSHFTRITRIFAAEMRIDYSFRVVRDLMSSDPEDYGGNPALRIPALQTSRGAWFGALNVCRELWRRSSPRPRVVWPEDLDEPLLANAQELVLQAMATEVSLIMAGLAGTGDGNAHHAKMRKALTNMMSWLEENARPVLAALPPHRDLSFLEVTLFCLVTHLEFRGVLPTASYSELNGFCQQFATRASCSGTAYRFDT</sequence>
<reference evidence="2 3" key="2">
    <citation type="submission" date="2016-12" db="EMBL/GenBank/DDBJ databases">
        <title>Draft Genome Sequence of Cystobacter ferrugineus Strain Cbfe23.</title>
        <authorList>
            <person name="Akbar S."/>
            <person name="Dowd S.E."/>
            <person name="Stevens D.C."/>
        </authorList>
    </citation>
    <scope>NUCLEOTIDE SEQUENCE [LARGE SCALE GENOMIC DNA]</scope>
    <source>
        <strain evidence="2 3">Cbfe23</strain>
    </source>
</reference>